<reference evidence="2" key="1">
    <citation type="submission" date="2020-11" db="EMBL/GenBank/DDBJ databases">
        <authorList>
            <consortium name="DOE Joint Genome Institute"/>
            <person name="Ahrendt S."/>
            <person name="Riley R."/>
            <person name="Andreopoulos W."/>
            <person name="Labutti K."/>
            <person name="Pangilinan J."/>
            <person name="Ruiz-Duenas F.J."/>
            <person name="Barrasa J.M."/>
            <person name="Sanchez-Garcia M."/>
            <person name="Camarero S."/>
            <person name="Miyauchi S."/>
            <person name="Serrano A."/>
            <person name="Linde D."/>
            <person name="Babiker R."/>
            <person name="Drula E."/>
            <person name="Ayuso-Fernandez I."/>
            <person name="Pacheco R."/>
            <person name="Padilla G."/>
            <person name="Ferreira P."/>
            <person name="Barriuso J."/>
            <person name="Kellner H."/>
            <person name="Castanera R."/>
            <person name="Alfaro M."/>
            <person name="Ramirez L."/>
            <person name="Pisabarro A.G."/>
            <person name="Kuo A."/>
            <person name="Tritt A."/>
            <person name="Lipzen A."/>
            <person name="He G."/>
            <person name="Yan M."/>
            <person name="Ng V."/>
            <person name="Cullen D."/>
            <person name="Martin F."/>
            <person name="Rosso M.-N."/>
            <person name="Henrissat B."/>
            <person name="Hibbett D."/>
            <person name="Martinez A.T."/>
            <person name="Grigoriev I.V."/>
        </authorList>
    </citation>
    <scope>NUCLEOTIDE SEQUENCE</scope>
    <source>
        <strain evidence="2">CBS 247.69</strain>
    </source>
</reference>
<dbReference type="EMBL" id="MU150272">
    <property type="protein sequence ID" value="KAF9462452.1"/>
    <property type="molecule type" value="Genomic_DNA"/>
</dbReference>
<accession>A0A9P5Y2W7</accession>
<comment type="caution">
    <text evidence="2">The sequence shown here is derived from an EMBL/GenBank/DDBJ whole genome shotgun (WGS) entry which is preliminary data.</text>
</comment>
<gene>
    <name evidence="2" type="ORF">BDZ94DRAFT_729933</name>
</gene>
<organism evidence="2 3">
    <name type="scientific">Collybia nuda</name>
    <dbReference type="NCBI Taxonomy" id="64659"/>
    <lineage>
        <taxon>Eukaryota</taxon>
        <taxon>Fungi</taxon>
        <taxon>Dikarya</taxon>
        <taxon>Basidiomycota</taxon>
        <taxon>Agaricomycotina</taxon>
        <taxon>Agaricomycetes</taxon>
        <taxon>Agaricomycetidae</taxon>
        <taxon>Agaricales</taxon>
        <taxon>Tricholomatineae</taxon>
        <taxon>Clitocybaceae</taxon>
        <taxon>Collybia</taxon>
    </lineage>
</organism>
<name>A0A9P5Y2W7_9AGAR</name>
<sequence length="96" mass="11092">MNPENTIQITISTLQCLGFLKFNRVTQPLRVPVLPHLVEHGATCSDSHMVCQGNEIRHGFEVSRRRSNNVYALFYYYYMPTIFVIFIYFVSLLSSG</sequence>
<keyword evidence="1" id="KW-0812">Transmembrane</keyword>
<dbReference type="Proteomes" id="UP000807353">
    <property type="component" value="Unassembled WGS sequence"/>
</dbReference>
<keyword evidence="1" id="KW-1133">Transmembrane helix</keyword>
<keyword evidence="1" id="KW-0472">Membrane</keyword>
<evidence type="ECO:0000256" key="1">
    <source>
        <dbReference type="SAM" id="Phobius"/>
    </source>
</evidence>
<evidence type="ECO:0000313" key="3">
    <source>
        <dbReference type="Proteomes" id="UP000807353"/>
    </source>
</evidence>
<protein>
    <submittedName>
        <fullName evidence="2">Uncharacterized protein</fullName>
    </submittedName>
</protein>
<dbReference type="AlphaFoldDB" id="A0A9P5Y2W7"/>
<keyword evidence="3" id="KW-1185">Reference proteome</keyword>
<proteinExistence type="predicted"/>
<evidence type="ECO:0000313" key="2">
    <source>
        <dbReference type="EMBL" id="KAF9462452.1"/>
    </source>
</evidence>
<feature type="transmembrane region" description="Helical" evidence="1">
    <location>
        <begin position="73"/>
        <end position="93"/>
    </location>
</feature>